<dbReference type="InterPro" id="IPR052913">
    <property type="entry name" value="Glycopeptide_resist_protein"/>
</dbReference>
<sequence>MARRRFSDISPLTYQIAIQRQRLQRHLADLPRRRSFAAQRSAEDLPTRIYGHNSLIRRRLGSTEQHLQEGKARSLAIAAPLVDGILIRPGQTFSFWRLVGNPTAARGFQPGVVIQGDHAESGIGGGMCQFTNLLHWMALHSELTITEHHHHSGLDLFPDFKRQIPYGTGTSMIYNFLDYRVHNGTDRTHQFRVAVDGEHLRGQLRAERPGELKYHILEEDAYFYEAADDAGVAQVRRHNVIVRETRSRRTGDTIGRERLLENDALVCYDRELVRGTILAAKPGAAGG</sequence>
<dbReference type="AlphaFoldDB" id="A0A1S2MZ73"/>
<gene>
    <name evidence="1" type="ORF">BK826_07920</name>
</gene>
<dbReference type="PANTHER" id="PTHR35788">
    <property type="entry name" value="EXPORTED PROTEIN-RELATED"/>
    <property type="match status" value="1"/>
</dbReference>
<dbReference type="Pfam" id="PF04294">
    <property type="entry name" value="VanW"/>
    <property type="match status" value="1"/>
</dbReference>
<protein>
    <submittedName>
        <fullName evidence="1">Vancomycin resistance protein</fullName>
    </submittedName>
</protein>
<organism evidence="1 2">
    <name type="scientific">Rothia kristinae</name>
    <dbReference type="NCBI Taxonomy" id="37923"/>
    <lineage>
        <taxon>Bacteria</taxon>
        <taxon>Bacillati</taxon>
        <taxon>Actinomycetota</taxon>
        <taxon>Actinomycetes</taxon>
        <taxon>Micrococcales</taxon>
        <taxon>Micrococcaceae</taxon>
        <taxon>Rothia</taxon>
    </lineage>
</organism>
<name>A0A1S2MZ73_9MICC</name>
<proteinExistence type="predicted"/>
<dbReference type="EMBL" id="MODZ01000009">
    <property type="protein sequence ID" value="OIJ35413.1"/>
    <property type="molecule type" value="Genomic_DNA"/>
</dbReference>
<reference evidence="1 2" key="1">
    <citation type="submission" date="2016-10" db="EMBL/GenBank/DDBJ databases">
        <title>Draft genome sequence of strain LCT isolated from the Shenzhou X spacecraft of China.</title>
        <authorList>
            <person name="Huang B."/>
        </authorList>
    </citation>
    <scope>NUCLEOTIDE SEQUENCE [LARGE SCALE GENOMIC DNA]</scope>
    <source>
        <strain evidence="1 2">LCT-H5</strain>
    </source>
</reference>
<comment type="caution">
    <text evidence="1">The sequence shown here is derived from an EMBL/GenBank/DDBJ whole genome shotgun (WGS) entry which is preliminary data.</text>
</comment>
<dbReference type="PANTHER" id="PTHR35788:SF1">
    <property type="entry name" value="EXPORTED PROTEIN"/>
    <property type="match status" value="1"/>
</dbReference>
<dbReference type="InterPro" id="IPR007391">
    <property type="entry name" value="Vancomycin_resist_VanW"/>
</dbReference>
<evidence type="ECO:0000313" key="1">
    <source>
        <dbReference type="EMBL" id="OIJ35413.1"/>
    </source>
</evidence>
<dbReference type="Proteomes" id="UP000179540">
    <property type="component" value="Unassembled WGS sequence"/>
</dbReference>
<evidence type="ECO:0000313" key="2">
    <source>
        <dbReference type="Proteomes" id="UP000179540"/>
    </source>
</evidence>
<accession>A0A1S2MZ73</accession>
<dbReference type="RefSeq" id="WP_075515158.1">
    <property type="nucleotide sequence ID" value="NZ_MODZ01000009.1"/>
</dbReference>
<dbReference type="OrthoDB" id="9797191at2"/>